<evidence type="ECO:0000313" key="15">
    <source>
        <dbReference type="EMBL" id="WMW81865.1"/>
    </source>
</evidence>
<dbReference type="InterPro" id="IPR036890">
    <property type="entry name" value="HATPase_C_sf"/>
</dbReference>
<dbReference type="Pfam" id="PF02702">
    <property type="entry name" value="KdpD"/>
    <property type="match status" value="1"/>
</dbReference>
<dbReference type="CDD" id="cd01987">
    <property type="entry name" value="USP_KdpD-like"/>
    <property type="match status" value="1"/>
</dbReference>
<dbReference type="InterPro" id="IPR025201">
    <property type="entry name" value="KdpD_TM"/>
</dbReference>
<keyword evidence="10 13" id="KW-1133">Transmembrane helix</keyword>
<dbReference type="Proteomes" id="UP001181355">
    <property type="component" value="Chromosome"/>
</dbReference>
<keyword evidence="11" id="KW-0902">Two-component regulatory system</keyword>
<organism evidence="15 16">
    <name type="scientific">Undibacterium cyanobacteriorum</name>
    <dbReference type="NCBI Taxonomy" id="3073561"/>
    <lineage>
        <taxon>Bacteria</taxon>
        <taxon>Pseudomonadati</taxon>
        <taxon>Pseudomonadota</taxon>
        <taxon>Betaproteobacteria</taxon>
        <taxon>Burkholderiales</taxon>
        <taxon>Oxalobacteraceae</taxon>
        <taxon>Undibacterium</taxon>
    </lineage>
</organism>
<keyword evidence="5" id="KW-0808">Transferase</keyword>
<dbReference type="InterPro" id="IPR003852">
    <property type="entry name" value="Sig_transdc_His_kinase_KdpD_N"/>
</dbReference>
<evidence type="ECO:0000313" key="16">
    <source>
        <dbReference type="Proteomes" id="UP001181355"/>
    </source>
</evidence>
<dbReference type="Gene3D" id="3.30.565.10">
    <property type="entry name" value="Histidine kinase-like ATPase, C-terminal domain"/>
    <property type="match status" value="1"/>
</dbReference>
<dbReference type="GO" id="GO:0016301">
    <property type="term" value="F:kinase activity"/>
    <property type="evidence" value="ECO:0007669"/>
    <property type="project" value="UniProtKB-KW"/>
</dbReference>
<dbReference type="PROSITE" id="PS50109">
    <property type="entry name" value="HIS_KIN"/>
    <property type="match status" value="1"/>
</dbReference>
<keyword evidence="7" id="KW-0547">Nucleotide-binding</keyword>
<evidence type="ECO:0000256" key="4">
    <source>
        <dbReference type="ARBA" id="ARBA00022553"/>
    </source>
</evidence>
<evidence type="ECO:0000256" key="9">
    <source>
        <dbReference type="ARBA" id="ARBA00022840"/>
    </source>
</evidence>
<dbReference type="InterPro" id="IPR003018">
    <property type="entry name" value="GAF"/>
</dbReference>
<dbReference type="InterPro" id="IPR004358">
    <property type="entry name" value="Sig_transdc_His_kin-like_C"/>
</dbReference>
<dbReference type="SUPFAM" id="SSF52540">
    <property type="entry name" value="P-loop containing nucleoside triphosphate hydrolases"/>
    <property type="match status" value="1"/>
</dbReference>
<evidence type="ECO:0000256" key="8">
    <source>
        <dbReference type="ARBA" id="ARBA00022777"/>
    </source>
</evidence>
<dbReference type="Pfam" id="PF02518">
    <property type="entry name" value="HATPase_c"/>
    <property type="match status" value="1"/>
</dbReference>
<dbReference type="Pfam" id="PF13493">
    <property type="entry name" value="DUF4118"/>
    <property type="match status" value="1"/>
</dbReference>
<feature type="transmembrane region" description="Helical" evidence="13">
    <location>
        <begin position="454"/>
        <end position="470"/>
    </location>
</feature>
<evidence type="ECO:0000259" key="14">
    <source>
        <dbReference type="PROSITE" id="PS50109"/>
    </source>
</evidence>
<dbReference type="Gene3D" id="3.40.50.620">
    <property type="entry name" value="HUPs"/>
    <property type="match status" value="1"/>
</dbReference>
<accession>A0ABY9RNK0</accession>
<comment type="subcellular location">
    <subcellularLocation>
        <location evidence="2">Membrane</location>
        <topology evidence="2">Multi-pass membrane protein</topology>
    </subcellularLocation>
</comment>
<dbReference type="SUPFAM" id="SSF47384">
    <property type="entry name" value="Homodimeric domain of signal transducing histidine kinase"/>
    <property type="match status" value="1"/>
</dbReference>
<dbReference type="RefSeq" id="WP_309483342.1">
    <property type="nucleotide sequence ID" value="NZ_CP133720.1"/>
</dbReference>
<dbReference type="Pfam" id="PF13492">
    <property type="entry name" value="GAF_3"/>
    <property type="match status" value="1"/>
</dbReference>
<comment type="catalytic activity">
    <reaction evidence="1">
        <text>ATP + protein L-histidine = ADP + protein N-phospho-L-histidine.</text>
        <dbReference type="EC" id="2.7.13.3"/>
    </reaction>
</comment>
<dbReference type="PRINTS" id="PR00344">
    <property type="entry name" value="BCTRLSENSOR"/>
</dbReference>
<evidence type="ECO:0000256" key="13">
    <source>
        <dbReference type="SAM" id="Phobius"/>
    </source>
</evidence>
<dbReference type="Pfam" id="PF00512">
    <property type="entry name" value="HisKA"/>
    <property type="match status" value="1"/>
</dbReference>
<dbReference type="InterPro" id="IPR003594">
    <property type="entry name" value="HATPase_dom"/>
</dbReference>
<name>A0ABY9RNK0_9BURK</name>
<dbReference type="SUPFAM" id="SSF55874">
    <property type="entry name" value="ATPase domain of HSP90 chaperone/DNA topoisomerase II/histidine kinase"/>
    <property type="match status" value="1"/>
</dbReference>
<reference evidence="15" key="1">
    <citation type="submission" date="2023-09" db="EMBL/GenBank/DDBJ databases">
        <title>Undibacterium sp. 20NA77.5 isolated from freshwater.</title>
        <authorList>
            <person name="Le V."/>
            <person name="Ko S.-R."/>
            <person name="Ahn C.-Y."/>
            <person name="Oh H.-M."/>
        </authorList>
    </citation>
    <scope>NUCLEOTIDE SEQUENCE</scope>
    <source>
        <strain evidence="15">20NA77.5</strain>
    </source>
</reference>
<evidence type="ECO:0000256" key="11">
    <source>
        <dbReference type="ARBA" id="ARBA00023012"/>
    </source>
</evidence>
<dbReference type="Gene3D" id="3.40.50.300">
    <property type="entry name" value="P-loop containing nucleotide triphosphate hydrolases"/>
    <property type="match status" value="1"/>
</dbReference>
<keyword evidence="8 15" id="KW-0418">Kinase</keyword>
<evidence type="ECO:0000256" key="3">
    <source>
        <dbReference type="ARBA" id="ARBA00012438"/>
    </source>
</evidence>
<dbReference type="InterPro" id="IPR005467">
    <property type="entry name" value="His_kinase_dom"/>
</dbReference>
<dbReference type="PANTHER" id="PTHR45569:SF1">
    <property type="entry name" value="SENSOR PROTEIN KDPD"/>
    <property type="match status" value="1"/>
</dbReference>
<dbReference type="EMBL" id="CP133720">
    <property type="protein sequence ID" value="WMW81865.1"/>
    <property type="molecule type" value="Genomic_DNA"/>
</dbReference>
<evidence type="ECO:0000256" key="12">
    <source>
        <dbReference type="ARBA" id="ARBA00023136"/>
    </source>
</evidence>
<dbReference type="Gene3D" id="1.20.120.620">
    <property type="entry name" value="Backbone structure of the membrane domain of e. Coli histidine kinase receptor kdpd"/>
    <property type="match status" value="1"/>
</dbReference>
<sequence length="934" mass="103568">MQRPNPDLLLQQLKREEALQQRGKLTIFFGACAGVGKTYAMLKAAELEQQQGRSVLIGIVETHGRQGTIHMAAPFEILPRKTSNYKDKQLFDFDLDAALSRAPDLILVDELAHTNLAGSRHAKRWQDIQELLAAGIDVYTTVNVQHLESLNDVVSQITGIRVWETVPDHVFDQADAINLVDLPPDELLRRLNQGKIYLAPQAQRASQHFFRKGNLIALRELALRRTADHVDGAMRDYREHQSIQGVWQAKERLLVCVGDDDSAPRLIRGAARLANNLKADWIAVSVEAAPTQSSKQDHTKQSNRALQLAQELGAETTKLAGQHLADLLLSYARSRNVSKIVLGRSRKTAWQRLWKSSLAAELAQRSTDIDIVVIAHDLASFEETNHTTSPSRTIAAVDTAPASRPSIHRSVSADSNHFDDLSLRRTPKTAYLWTIAACLGTTLMSASLIEVFDLVNVVMFYLITIVAISVRFGRNPAILASFLSVASFDFFFVPPRFSFSVSDGQYLITFAVMLIISLVISRLTSNLRFQAQISLYRERRTEALYKLSKALSAALSTEQIVDIAIEHLAPAFHAHIAILLSGRDEKVQDAIHSQHDGALNDYDLSVAQWVFDNQQAAGAGTNTLPSQACLYLPLRAPTRIRGVLLIRTEKSDELQLADIRQWLDSCIAQIALAVERVHYVEIAQEVMLSMETERLRNSLLSALSHDLRTPLTSIVGLASTLHAQTGLSSEKQSEISQAIHDEALRMNGLVVNLLDMARLRSGKVQLNLEWQPIEEVIGSALRSCKHSLQDLKVELKLQNPSPLIHFDAVLIERVLCNLLENAAQYGGKQIQLSTTIEEQQMVLSIDDDGRGLPAGINIFEKFSRGENESNSSGVGLGLAICESILMAHGGKIWAENRYQGDRLLGARFRFSLPIGSAPDMHELDTDSAISHPKK</sequence>
<dbReference type="CDD" id="cd00082">
    <property type="entry name" value="HisKA"/>
    <property type="match status" value="1"/>
</dbReference>
<protein>
    <recommendedName>
        <fullName evidence="3">histidine kinase</fullName>
        <ecNumber evidence="3">2.7.13.3</ecNumber>
    </recommendedName>
</protein>
<dbReference type="InterPro" id="IPR038318">
    <property type="entry name" value="KdpD_sf"/>
</dbReference>
<keyword evidence="4" id="KW-0597">Phosphoprotein</keyword>
<feature type="transmembrane region" description="Helical" evidence="13">
    <location>
        <begin position="477"/>
        <end position="494"/>
    </location>
</feature>
<dbReference type="InterPro" id="IPR003661">
    <property type="entry name" value="HisK_dim/P_dom"/>
</dbReference>
<evidence type="ECO:0000256" key="1">
    <source>
        <dbReference type="ARBA" id="ARBA00000085"/>
    </source>
</evidence>
<keyword evidence="6 13" id="KW-0812">Transmembrane</keyword>
<dbReference type="SMART" id="SM00387">
    <property type="entry name" value="HATPase_c"/>
    <property type="match status" value="1"/>
</dbReference>
<keyword evidence="12 13" id="KW-0472">Membrane</keyword>
<gene>
    <name evidence="15" type="ORF">RF679_06165</name>
</gene>
<keyword evidence="16" id="KW-1185">Reference proteome</keyword>
<dbReference type="EC" id="2.7.13.3" evidence="3"/>
<evidence type="ECO:0000256" key="2">
    <source>
        <dbReference type="ARBA" id="ARBA00004141"/>
    </source>
</evidence>
<proteinExistence type="predicted"/>
<dbReference type="InterPro" id="IPR052023">
    <property type="entry name" value="Histidine_kinase_KdpD"/>
</dbReference>
<dbReference type="Pfam" id="PF00582">
    <property type="entry name" value="Usp"/>
    <property type="match status" value="1"/>
</dbReference>
<dbReference type="InterPro" id="IPR029016">
    <property type="entry name" value="GAF-like_dom_sf"/>
</dbReference>
<feature type="transmembrane region" description="Helical" evidence="13">
    <location>
        <begin position="430"/>
        <end position="448"/>
    </location>
</feature>
<dbReference type="SMART" id="SM00388">
    <property type="entry name" value="HisKA"/>
    <property type="match status" value="1"/>
</dbReference>
<feature type="domain" description="Histidine kinase" evidence="14">
    <location>
        <begin position="702"/>
        <end position="916"/>
    </location>
</feature>
<evidence type="ECO:0000256" key="6">
    <source>
        <dbReference type="ARBA" id="ARBA00022692"/>
    </source>
</evidence>
<dbReference type="InterPro" id="IPR014729">
    <property type="entry name" value="Rossmann-like_a/b/a_fold"/>
</dbReference>
<dbReference type="Gene3D" id="1.10.287.130">
    <property type="match status" value="1"/>
</dbReference>
<evidence type="ECO:0000256" key="5">
    <source>
        <dbReference type="ARBA" id="ARBA00022679"/>
    </source>
</evidence>
<dbReference type="InterPro" id="IPR006016">
    <property type="entry name" value="UspA"/>
</dbReference>
<dbReference type="PANTHER" id="PTHR45569">
    <property type="entry name" value="SENSOR PROTEIN KDPD"/>
    <property type="match status" value="1"/>
</dbReference>
<dbReference type="InterPro" id="IPR027417">
    <property type="entry name" value="P-loop_NTPase"/>
</dbReference>
<dbReference type="SUPFAM" id="SSF52402">
    <property type="entry name" value="Adenine nucleotide alpha hydrolases-like"/>
    <property type="match status" value="1"/>
</dbReference>
<evidence type="ECO:0000256" key="10">
    <source>
        <dbReference type="ARBA" id="ARBA00022989"/>
    </source>
</evidence>
<dbReference type="CDD" id="cd00075">
    <property type="entry name" value="HATPase"/>
    <property type="match status" value="1"/>
</dbReference>
<evidence type="ECO:0000256" key="7">
    <source>
        <dbReference type="ARBA" id="ARBA00022741"/>
    </source>
</evidence>
<dbReference type="SUPFAM" id="SSF55781">
    <property type="entry name" value="GAF domain-like"/>
    <property type="match status" value="1"/>
</dbReference>
<dbReference type="Gene3D" id="3.30.450.40">
    <property type="match status" value="1"/>
</dbReference>
<feature type="transmembrane region" description="Helical" evidence="13">
    <location>
        <begin position="506"/>
        <end position="524"/>
    </location>
</feature>
<dbReference type="InterPro" id="IPR036097">
    <property type="entry name" value="HisK_dim/P_sf"/>
</dbReference>
<keyword evidence="9" id="KW-0067">ATP-binding</keyword>